<dbReference type="STRING" id="1196081.A0A364L8H0"/>
<keyword evidence="7" id="KW-0694">RNA-binding</keyword>
<evidence type="ECO:0000259" key="8">
    <source>
        <dbReference type="Pfam" id="PF08652"/>
    </source>
</evidence>
<comment type="catalytic activity">
    <reaction evidence="3">
        <text>a 5'-end (N(7)-methyl 5'-triphosphoguanosine)-ribonucleoside-ribonucleotide in mRNA + H2O = a (N(7)-methyl 5'-triphosphoguanosine)-nucleoside + a 5'-end phospho-ribonucleoside in mRNA + H(+)</text>
        <dbReference type="Rhea" id="RHEA:66928"/>
        <dbReference type="Rhea" id="RHEA-COMP:15692"/>
        <dbReference type="Rhea" id="RHEA-COMP:17313"/>
        <dbReference type="ChEBI" id="CHEBI:15377"/>
        <dbReference type="ChEBI" id="CHEBI:15378"/>
        <dbReference type="ChEBI" id="CHEBI:138282"/>
        <dbReference type="ChEBI" id="CHEBI:172876"/>
        <dbReference type="ChEBI" id="CHEBI:172877"/>
    </reaction>
    <physiologicalReaction direction="left-to-right" evidence="3">
        <dbReference type="Rhea" id="RHEA:66929"/>
    </physiologicalReaction>
</comment>
<comment type="similarity">
    <text evidence="2 7">Belongs to the DXO/Dom3Z family.</text>
</comment>
<evidence type="ECO:0000256" key="1">
    <source>
        <dbReference type="ARBA" id="ARBA00001968"/>
    </source>
</evidence>
<dbReference type="OrthoDB" id="5853397at2759"/>
<keyword evidence="10" id="KW-1185">Reference proteome</keyword>
<dbReference type="InterPro" id="IPR013961">
    <property type="entry name" value="RAI1"/>
</dbReference>
<dbReference type="PANTHER" id="PTHR12395:SF9">
    <property type="entry name" value="DECAPPING AND EXORIBONUCLEASE PROTEIN"/>
    <property type="match status" value="1"/>
</dbReference>
<feature type="domain" description="RAI1-like" evidence="8">
    <location>
        <begin position="22"/>
        <end position="129"/>
    </location>
</feature>
<dbReference type="PANTHER" id="PTHR12395">
    <property type="entry name" value="DOM-3 RELATED"/>
    <property type="match status" value="1"/>
</dbReference>
<dbReference type="GO" id="GO:0004518">
    <property type="term" value="F:nuclease activity"/>
    <property type="evidence" value="ECO:0007669"/>
    <property type="project" value="UniProtKB-KW"/>
</dbReference>
<comment type="catalytic activity">
    <reaction evidence="4">
        <text>a 5'-end triphospho-ribonucleoside in mRNA + H2O = a 5'-end phospho-ribonucleoside in mRNA + diphosphate + H(+)</text>
        <dbReference type="Rhea" id="RHEA:78683"/>
        <dbReference type="Rhea" id="RHEA-COMP:15692"/>
        <dbReference type="Rhea" id="RHEA-COMP:17164"/>
        <dbReference type="ChEBI" id="CHEBI:15377"/>
        <dbReference type="ChEBI" id="CHEBI:15378"/>
        <dbReference type="ChEBI" id="CHEBI:33019"/>
        <dbReference type="ChEBI" id="CHEBI:138282"/>
        <dbReference type="ChEBI" id="CHEBI:167618"/>
    </reaction>
    <physiologicalReaction direction="left-to-right" evidence="4">
        <dbReference type="Rhea" id="RHEA:78684"/>
    </physiologicalReaction>
</comment>
<organism evidence="9 10">
    <name type="scientific">Talaromyces amestolkiae</name>
    <dbReference type="NCBI Taxonomy" id="1196081"/>
    <lineage>
        <taxon>Eukaryota</taxon>
        <taxon>Fungi</taxon>
        <taxon>Dikarya</taxon>
        <taxon>Ascomycota</taxon>
        <taxon>Pezizomycotina</taxon>
        <taxon>Eurotiomycetes</taxon>
        <taxon>Eurotiomycetidae</taxon>
        <taxon>Eurotiales</taxon>
        <taxon>Trichocomaceae</taxon>
        <taxon>Talaromyces</taxon>
        <taxon>Talaromyces sect. Talaromyces</taxon>
    </lineage>
</organism>
<name>A0A364L8H0_TALAM</name>
<evidence type="ECO:0000256" key="3">
    <source>
        <dbReference type="ARBA" id="ARBA00044676"/>
    </source>
</evidence>
<dbReference type="EC" id="3.6.1.-" evidence="7"/>
<comment type="subcellular location">
    <subcellularLocation>
        <location evidence="7">Nucleus</location>
    </subcellularLocation>
</comment>
<evidence type="ECO:0000313" key="10">
    <source>
        <dbReference type="Proteomes" id="UP000249363"/>
    </source>
</evidence>
<keyword evidence="7" id="KW-0540">Nuclease</keyword>
<dbReference type="AlphaFoldDB" id="A0A364L8H0"/>
<keyword evidence="7" id="KW-0547">Nucleotide-binding</keyword>
<evidence type="ECO:0000256" key="6">
    <source>
        <dbReference type="ARBA" id="ARBA00048124"/>
    </source>
</evidence>
<sequence>MNSHIFDIQPLHRFSGSNAAIRRPREIAYFSYDDEHNFRLDESSMQYYYPPQPSQLPLDLSAGFDTFQKLNDAPDEHLDALLDTIVALEQSTEKKCEADIVTWRGMMTKIMTAPFDMLNGFEMNATYFQVSDSSALGSTGSTDSRSAQGTIFIEENNSYKNAQKEIQKNQRMPPGMPSQEMMAYWGYKFEAVSVIPNTWGETSREKIEGRIHEVVNNKAQYCSVVRTGFGKAKLVIGGEVDAIWDCKPVRKEDPINWVELKTTAELINDKEKLKYERKLLKFWAQSFLLGVPKIVVGFRDRDGMLLRLEELETHGLPGKVKREGRGSWDGNICINFTAAFLEWLQTVVNTEGTWRIRKREKSPVIEVFKIEENGNGDILSSNFVAWRTKQ</sequence>
<evidence type="ECO:0000256" key="7">
    <source>
        <dbReference type="RuleBase" id="RU367113"/>
    </source>
</evidence>
<accession>A0A364L8H0</accession>
<proteinExistence type="inferred from homology"/>
<dbReference type="GO" id="GO:0005634">
    <property type="term" value="C:nucleus"/>
    <property type="evidence" value="ECO:0007669"/>
    <property type="project" value="UniProtKB-SubCell"/>
</dbReference>
<keyword evidence="7" id="KW-0378">Hydrolase</keyword>
<protein>
    <recommendedName>
        <fullName evidence="7">Decapping nuclease</fullName>
        <ecNumber evidence="7">3.6.1.-</ecNumber>
    </recommendedName>
</protein>
<dbReference type="Proteomes" id="UP000249363">
    <property type="component" value="Unassembled WGS sequence"/>
</dbReference>
<comment type="caution">
    <text evidence="9">The sequence shown here is derived from an EMBL/GenBank/DDBJ whole genome shotgun (WGS) entry which is preliminary data.</text>
</comment>
<keyword evidence="7" id="KW-0539">Nucleus</keyword>
<evidence type="ECO:0000256" key="4">
    <source>
        <dbReference type="ARBA" id="ARBA00044692"/>
    </source>
</evidence>
<dbReference type="InterPro" id="IPR039039">
    <property type="entry name" value="RAI1-like_fam"/>
</dbReference>
<feature type="domain" description="RAI1-like" evidence="8">
    <location>
        <begin position="147"/>
        <end position="384"/>
    </location>
</feature>
<dbReference type="GO" id="GO:0110155">
    <property type="term" value="P:NAD-cap decapping"/>
    <property type="evidence" value="ECO:0007669"/>
    <property type="project" value="TreeGrafter"/>
</dbReference>
<dbReference type="GO" id="GO:0003723">
    <property type="term" value="F:RNA binding"/>
    <property type="evidence" value="ECO:0007669"/>
    <property type="project" value="UniProtKB-KW"/>
</dbReference>
<dbReference type="GO" id="GO:0000956">
    <property type="term" value="P:nuclear-transcribed mRNA catabolic process"/>
    <property type="evidence" value="ECO:0007669"/>
    <property type="project" value="TreeGrafter"/>
</dbReference>
<dbReference type="GO" id="GO:0005829">
    <property type="term" value="C:cytosol"/>
    <property type="evidence" value="ECO:0007669"/>
    <property type="project" value="TreeGrafter"/>
</dbReference>
<comment type="cofactor">
    <cofactor evidence="1 7">
        <name>a divalent metal cation</name>
        <dbReference type="ChEBI" id="CHEBI:60240"/>
    </cofactor>
</comment>
<feature type="unsure residue" description="E or Q" evidence="9">
    <location>
        <position position="309"/>
    </location>
</feature>
<gene>
    <name evidence="9" type="ORF">BHQ10_008085</name>
</gene>
<comment type="catalytic activity">
    <reaction evidence="6">
        <text>a 5'-end NAD(+)-phospho-ribonucleoside in mRNA + H2O = a 5'-end phospho-ribonucleoside in mRNA + NAD(+) + H(+)</text>
        <dbReference type="Rhea" id="RHEA:60880"/>
        <dbReference type="Rhea" id="RHEA-COMP:15692"/>
        <dbReference type="Rhea" id="RHEA-COMP:15698"/>
        <dbReference type="ChEBI" id="CHEBI:15377"/>
        <dbReference type="ChEBI" id="CHEBI:15378"/>
        <dbReference type="ChEBI" id="CHEBI:57540"/>
        <dbReference type="ChEBI" id="CHEBI:138282"/>
        <dbReference type="ChEBI" id="CHEBI:144029"/>
    </reaction>
    <physiologicalReaction direction="left-to-right" evidence="6">
        <dbReference type="Rhea" id="RHEA:60881"/>
    </physiologicalReaction>
</comment>
<keyword evidence="7" id="KW-0479">Metal-binding</keyword>
<evidence type="ECO:0000313" key="9">
    <source>
        <dbReference type="EMBL" id="RAO72073.1"/>
    </source>
</evidence>
<dbReference type="EMBL" id="MIKG01000018">
    <property type="protein sequence ID" value="RAO72073.1"/>
    <property type="molecule type" value="Genomic_DNA"/>
</dbReference>
<reference evidence="9 10" key="1">
    <citation type="journal article" date="2017" name="Biotechnol. Biofuels">
        <title>Differential beta-glucosidase expression as a function of carbon source availability in Talaromyces amestolkiae: a genomic and proteomic approach.</title>
        <authorList>
            <person name="de Eugenio L.I."/>
            <person name="Mendez-Liter J.A."/>
            <person name="Nieto-Dominguez M."/>
            <person name="Alonso L."/>
            <person name="Gil-Munoz J."/>
            <person name="Barriuso J."/>
            <person name="Prieto A."/>
            <person name="Martinez M.J."/>
        </authorList>
    </citation>
    <scope>NUCLEOTIDE SEQUENCE [LARGE SCALE GENOMIC DNA]</scope>
    <source>
        <strain evidence="9 10">CIB</strain>
    </source>
</reference>
<dbReference type="GO" id="GO:0034353">
    <property type="term" value="F:mRNA 5'-diphosphatase activity"/>
    <property type="evidence" value="ECO:0007669"/>
    <property type="project" value="TreeGrafter"/>
</dbReference>
<comment type="function">
    <text evidence="5">Decapping enzyme for NAD-capped RNAs: specifically hydrolyzes the nicotinamide adenine dinucleotide (NAD) cap from a subset of RNAs by removing the entire NAD moiety from the 5'-end of an NAD-capped RNA. The NAD-cap is present at the 5'-end of some RNAs and snoRNAs. In contrast to the canonical 5'-end N7 methylguanosine (m7G) cap, the NAD cap promotes mRNA decay. Also acts as a non-canonical decapping enzyme that removes the entire cap structure of m7G capped or incompletely capped RNAs. Has decapping activity toward incomplete 5'-end m7G cap mRNAs such as unmethylated 5'-end-capped RNA (cap0), while it has no activity toward 2'-O-ribose methylated m7G cap (cap1). Also possesses RNA 5'-pyrophosphohydrolase activity by hydrolyzing the 5'-end triphosphate to release pyrophosphates. Stimulates exoribonuclease activity of Rat1, allowing it to degrade RNAs with stable secondary structure more effectively.</text>
</comment>
<evidence type="ECO:0000256" key="5">
    <source>
        <dbReference type="ARBA" id="ARBA00046211"/>
    </source>
</evidence>
<dbReference type="GO" id="GO:0000166">
    <property type="term" value="F:nucleotide binding"/>
    <property type="evidence" value="ECO:0007669"/>
    <property type="project" value="UniProtKB-KW"/>
</dbReference>
<dbReference type="GO" id="GO:0046872">
    <property type="term" value="F:metal ion binding"/>
    <property type="evidence" value="ECO:0007669"/>
    <property type="project" value="UniProtKB-KW"/>
</dbReference>
<dbReference type="Pfam" id="PF08652">
    <property type="entry name" value="RAI1"/>
    <property type="match status" value="2"/>
</dbReference>
<evidence type="ECO:0000256" key="2">
    <source>
        <dbReference type="ARBA" id="ARBA00006562"/>
    </source>
</evidence>